<keyword evidence="2" id="KW-0472">Membrane</keyword>
<evidence type="ECO:0000313" key="5">
    <source>
        <dbReference type="EMBL" id="EFN59725.1"/>
    </source>
</evidence>
<dbReference type="PROSITE" id="PS50011">
    <property type="entry name" value="PROTEIN_KINASE_DOM"/>
    <property type="match status" value="1"/>
</dbReference>
<name>E1Z2U2_CHLVA</name>
<dbReference type="SUPFAM" id="SSF56112">
    <property type="entry name" value="Protein kinase-like (PK-like)"/>
    <property type="match status" value="1"/>
</dbReference>
<dbReference type="GeneID" id="17359613"/>
<dbReference type="PROSITE" id="PS00108">
    <property type="entry name" value="PROTEIN_KINASE_ST"/>
    <property type="match status" value="1"/>
</dbReference>
<evidence type="ECO:0000259" key="4">
    <source>
        <dbReference type="PROSITE" id="PS50011"/>
    </source>
</evidence>
<dbReference type="InParanoid" id="E1Z2U2"/>
<keyword evidence="2" id="KW-1133">Transmembrane helix</keyword>
<evidence type="ECO:0000256" key="1">
    <source>
        <dbReference type="SAM" id="MobiDB-lite"/>
    </source>
</evidence>
<dbReference type="RefSeq" id="XP_005851827.1">
    <property type="nucleotide sequence ID" value="XM_005851765.1"/>
</dbReference>
<dbReference type="AlphaFoldDB" id="E1Z2U2"/>
<dbReference type="Gene3D" id="1.10.510.10">
    <property type="entry name" value="Transferase(Phosphotransferase) domain 1"/>
    <property type="match status" value="1"/>
</dbReference>
<feature type="signal peptide" evidence="3">
    <location>
        <begin position="1"/>
        <end position="19"/>
    </location>
</feature>
<dbReference type="InterPro" id="IPR051681">
    <property type="entry name" value="Ser/Thr_Kinases-Pseudokinases"/>
</dbReference>
<dbReference type="PANTHER" id="PTHR44329">
    <property type="entry name" value="SERINE/THREONINE-PROTEIN KINASE TNNI3K-RELATED"/>
    <property type="match status" value="1"/>
</dbReference>
<evidence type="ECO:0000256" key="3">
    <source>
        <dbReference type="SAM" id="SignalP"/>
    </source>
</evidence>
<organism evidence="6">
    <name type="scientific">Chlorella variabilis</name>
    <name type="common">Green alga</name>
    <dbReference type="NCBI Taxonomy" id="554065"/>
    <lineage>
        <taxon>Eukaryota</taxon>
        <taxon>Viridiplantae</taxon>
        <taxon>Chlorophyta</taxon>
        <taxon>core chlorophytes</taxon>
        <taxon>Trebouxiophyceae</taxon>
        <taxon>Chlorellales</taxon>
        <taxon>Chlorellaceae</taxon>
        <taxon>Chlorella clade</taxon>
        <taxon>Chlorella</taxon>
    </lineage>
</organism>
<feature type="compositionally biased region" description="Low complexity" evidence="1">
    <location>
        <begin position="540"/>
        <end position="550"/>
    </location>
</feature>
<protein>
    <recommendedName>
        <fullName evidence="4">Protein kinase domain-containing protein</fullName>
    </recommendedName>
</protein>
<dbReference type="GO" id="GO:0005524">
    <property type="term" value="F:ATP binding"/>
    <property type="evidence" value="ECO:0007669"/>
    <property type="project" value="InterPro"/>
</dbReference>
<gene>
    <name evidence="5" type="ORF">CHLNCDRAFT_133304</name>
</gene>
<dbReference type="Gene3D" id="3.30.200.20">
    <property type="entry name" value="Phosphorylase Kinase, domain 1"/>
    <property type="match status" value="1"/>
</dbReference>
<feature type="region of interest" description="Disordered" evidence="1">
    <location>
        <begin position="539"/>
        <end position="592"/>
    </location>
</feature>
<dbReference type="EMBL" id="GL433835">
    <property type="protein sequence ID" value="EFN59725.1"/>
    <property type="molecule type" value="Genomic_DNA"/>
</dbReference>
<dbReference type="GO" id="GO:0004674">
    <property type="term" value="F:protein serine/threonine kinase activity"/>
    <property type="evidence" value="ECO:0007669"/>
    <property type="project" value="TreeGrafter"/>
</dbReference>
<dbReference type="InterPro" id="IPR008271">
    <property type="entry name" value="Ser/Thr_kinase_AS"/>
</dbReference>
<evidence type="ECO:0000256" key="2">
    <source>
        <dbReference type="SAM" id="Phobius"/>
    </source>
</evidence>
<accession>E1Z2U2</accession>
<dbReference type="PROSITE" id="PS51257">
    <property type="entry name" value="PROKAR_LIPOPROTEIN"/>
    <property type="match status" value="1"/>
</dbReference>
<proteinExistence type="predicted"/>
<feature type="domain" description="Protein kinase" evidence="4">
    <location>
        <begin position="396"/>
        <end position="847"/>
    </location>
</feature>
<evidence type="ECO:0000313" key="6">
    <source>
        <dbReference type="Proteomes" id="UP000008141"/>
    </source>
</evidence>
<dbReference type="InterPro" id="IPR001245">
    <property type="entry name" value="Ser-Thr/Tyr_kinase_cat_dom"/>
</dbReference>
<dbReference type="PANTHER" id="PTHR44329:SF214">
    <property type="entry name" value="PROTEIN KINASE DOMAIN-CONTAINING PROTEIN"/>
    <property type="match status" value="1"/>
</dbReference>
<dbReference type="SMART" id="SM00220">
    <property type="entry name" value="S_TKc"/>
    <property type="match status" value="1"/>
</dbReference>
<dbReference type="InterPro" id="IPR011009">
    <property type="entry name" value="Kinase-like_dom_sf"/>
</dbReference>
<dbReference type="Pfam" id="PF07714">
    <property type="entry name" value="PK_Tyr_Ser-Thr"/>
    <property type="match status" value="2"/>
</dbReference>
<keyword evidence="2" id="KW-0812">Transmembrane</keyword>
<feature type="region of interest" description="Disordered" evidence="1">
    <location>
        <begin position="325"/>
        <end position="355"/>
    </location>
</feature>
<feature type="chain" id="PRO_5003155570" description="Protein kinase domain-containing protein" evidence="3">
    <location>
        <begin position="20"/>
        <end position="875"/>
    </location>
</feature>
<dbReference type="InterPro" id="IPR000719">
    <property type="entry name" value="Prot_kinase_dom"/>
</dbReference>
<feature type="region of interest" description="Disordered" evidence="1">
    <location>
        <begin position="697"/>
        <end position="737"/>
    </location>
</feature>
<dbReference type="STRING" id="554065.E1Z2U2"/>
<dbReference type="Proteomes" id="UP000008141">
    <property type="component" value="Unassembled WGS sequence"/>
</dbReference>
<reference evidence="5 6" key="1">
    <citation type="journal article" date="2010" name="Plant Cell">
        <title>The Chlorella variabilis NC64A genome reveals adaptation to photosymbiosis, coevolution with viruses, and cryptic sex.</title>
        <authorList>
            <person name="Blanc G."/>
            <person name="Duncan G."/>
            <person name="Agarkova I."/>
            <person name="Borodovsky M."/>
            <person name="Gurnon J."/>
            <person name="Kuo A."/>
            <person name="Lindquist E."/>
            <person name="Lucas S."/>
            <person name="Pangilinan J."/>
            <person name="Polle J."/>
            <person name="Salamov A."/>
            <person name="Terry A."/>
            <person name="Yamada T."/>
            <person name="Dunigan D.D."/>
            <person name="Grigoriev I.V."/>
            <person name="Claverie J.M."/>
            <person name="Van Etten J.L."/>
        </authorList>
    </citation>
    <scope>NUCLEOTIDE SEQUENCE [LARGE SCALE GENOMIC DNA]</scope>
    <source>
        <strain evidence="5 6">NC64A</strain>
    </source>
</reference>
<dbReference type="eggNOG" id="KOG0192">
    <property type="taxonomic scope" value="Eukaryota"/>
</dbReference>
<sequence length="875" mass="92261">MKACVRFLWLAMAAGACAAARLPSAATSSPGSDQGSSPTAAQLAEAVLDPSIPPEQAIDAVLSAGRVVEVNSSLDLWQALQEQQEGVLSVVLQGDVALDDPAWEQPTFIKPGMAVILKSELDTDSMDVRRSADAIQQAGAATLDLAQREEAIIVEPGGLLGLEGLLLRNNAPTGAWLAKRPDQPRGIGFNPAIICQPEGLNVHRRMYTEFWQADCSSDNIDGILFRVGLLVGNASEVTRLNATTYSFSGPRRFDINLDNIFTCRVDPTATLQATASATESQADSSEGGGGTPGWVWALVAVAASAAVAVMGAVAVLLRRRRRQRRAQAQPGEADSSLTPAESPAGPPGQLSLIRTSSPEDKDLEKAITPALECELSGTLQQLRGTWSSRIGEVQGLQLLEPIGRGGFATVWKARWRGFLVSAKVIEHGLSGGILASIHREASVSTSVSHPNVATYKVVTLNLRDLTKLQPQVEVEAAGPQPLPESIGQAAAGTVAPAMPLADRPASSSASQGLAVSPHSNSSRLLRWLTGSAGRRGVLDSSSAAPAGGASILVPASSRDGIPPRMAKASVAPPSSQLHPAASLPDSLTAEPDQAPSMGVTLIVQELCSRSVEDCMRDGRVLYAEDGSPDQASFVAIVRMLIDAAQGLDYLSVAGIVHGDVKAANVLLSAAGWTKRGWQAKIADLGLSRMLPPDAAAPLRRRQRQQAVDPNAVPPPPQAAPLRRRRQQAVDRNSVPPSPVAVATSMSASAEVGTAAYMAPEVFAGRLTKASDVFSFGILMYEVWMRRRAWPGLPLAKLIFAVVSQHSRPPVPPGCPDGYAALMQQCWADAPEERPTFEGLLQSLQSLLKQLLQEGAPDTAGRRVQLDRPPFAGSLL</sequence>
<dbReference type="KEGG" id="cvr:CHLNCDRAFT_133304"/>
<keyword evidence="6" id="KW-1185">Reference proteome</keyword>
<keyword evidence="3" id="KW-0732">Signal</keyword>
<feature type="transmembrane region" description="Helical" evidence="2">
    <location>
        <begin position="294"/>
        <end position="317"/>
    </location>
</feature>
<dbReference type="OrthoDB" id="4062651at2759"/>